<comment type="caution">
    <text evidence="1">The sequence shown here is derived from an EMBL/GenBank/DDBJ whole genome shotgun (WGS) entry which is preliminary data.</text>
</comment>
<dbReference type="SUPFAM" id="SSF55298">
    <property type="entry name" value="YjgF-like"/>
    <property type="match status" value="1"/>
</dbReference>
<dbReference type="InterPro" id="IPR006175">
    <property type="entry name" value="YjgF/YER057c/UK114"/>
</dbReference>
<evidence type="ECO:0008006" key="3">
    <source>
        <dbReference type="Google" id="ProtNLM"/>
    </source>
</evidence>
<dbReference type="Proteomes" id="UP000186931">
    <property type="component" value="Unassembled WGS sequence"/>
</dbReference>
<dbReference type="STRING" id="202956.BJN41_12130"/>
<accession>A0A1E8DZK9</accession>
<dbReference type="InterPro" id="IPR035709">
    <property type="entry name" value="YoaB-like"/>
</dbReference>
<dbReference type="AlphaFoldDB" id="A0A1E8DZK9"/>
<evidence type="ECO:0000313" key="2">
    <source>
        <dbReference type="Proteomes" id="UP000186931"/>
    </source>
</evidence>
<reference evidence="1 2" key="1">
    <citation type="submission" date="2016-10" db="EMBL/GenBank/DDBJ databases">
        <title>Genome of airborne Acinetobacter sp. 5-2Ac02 in the hospital environment: Species near to Acinetobacter towneri.</title>
        <authorList>
            <person name="Barbosa B."/>
            <person name="Fernandez-Garcia L."/>
            <person name="Gato E."/>
            <person name="Leao R."/>
            <person name="Albano R."/>
            <person name="Fernandez B."/>
            <person name="Fernandez-Cuenca F."/>
            <person name="Marques E."/>
            <person name="Tomas M."/>
        </authorList>
    </citation>
    <scope>NUCLEOTIDE SEQUENCE [LARGE SCALE GENOMIC DNA]</scope>
    <source>
        <strain evidence="1 2">5-2Ac02</strain>
    </source>
</reference>
<dbReference type="RefSeq" id="WP_070155269.1">
    <property type="nucleotide sequence ID" value="NZ_CP090382.1"/>
</dbReference>
<protein>
    <recommendedName>
        <fullName evidence="3">RidA family protein</fullName>
    </recommendedName>
</protein>
<sequence>MPNSIQHLHSNDFMSAVTVFNHVVYLSGQVPSNPEADIDAQTRNVFNTIEQLLAQANSDKSHLLSAQLFLKDLADFPVVNALWAEWLIDCPKPARATIQAELVNPNWRIEIAVTATQL</sequence>
<dbReference type="PANTHER" id="PTHR47328:SF1">
    <property type="entry name" value="RUTC FAMILY PROTEIN YOAB"/>
    <property type="match status" value="1"/>
</dbReference>
<dbReference type="EMBL" id="MKQS01000023">
    <property type="protein sequence ID" value="OFE42852.1"/>
    <property type="molecule type" value="Genomic_DNA"/>
</dbReference>
<gene>
    <name evidence="1" type="ORF">BJN41_12130</name>
</gene>
<dbReference type="PANTHER" id="PTHR47328">
    <property type="match status" value="1"/>
</dbReference>
<dbReference type="Pfam" id="PF01042">
    <property type="entry name" value="Ribonuc_L-PSP"/>
    <property type="match status" value="1"/>
</dbReference>
<dbReference type="CDD" id="cd06150">
    <property type="entry name" value="YjgF_YER057c_UK114_like_2"/>
    <property type="match status" value="1"/>
</dbReference>
<proteinExistence type="predicted"/>
<organism evidence="1 2">
    <name type="scientific">Acinetobacter towneri</name>
    <dbReference type="NCBI Taxonomy" id="202956"/>
    <lineage>
        <taxon>Bacteria</taxon>
        <taxon>Pseudomonadati</taxon>
        <taxon>Pseudomonadota</taxon>
        <taxon>Gammaproteobacteria</taxon>
        <taxon>Moraxellales</taxon>
        <taxon>Moraxellaceae</taxon>
        <taxon>Acinetobacter</taxon>
    </lineage>
</organism>
<dbReference type="InterPro" id="IPR035959">
    <property type="entry name" value="RutC-like_sf"/>
</dbReference>
<dbReference type="Gene3D" id="3.30.1330.40">
    <property type="entry name" value="RutC-like"/>
    <property type="match status" value="1"/>
</dbReference>
<name>A0A1E8DZK9_9GAMM</name>
<evidence type="ECO:0000313" key="1">
    <source>
        <dbReference type="EMBL" id="OFE42852.1"/>
    </source>
</evidence>